<dbReference type="GO" id="GO:0046394">
    <property type="term" value="P:carboxylic acid biosynthetic process"/>
    <property type="evidence" value="ECO:0007669"/>
    <property type="project" value="UniProtKB-ARBA"/>
</dbReference>
<dbReference type="PANTHER" id="PTHR42743:SF11">
    <property type="entry name" value="AMINODEOXYCHORISMATE LYASE"/>
    <property type="match status" value="1"/>
</dbReference>
<dbReference type="InterPro" id="IPR043132">
    <property type="entry name" value="BCAT-like_C"/>
</dbReference>
<protein>
    <submittedName>
        <fullName evidence="6">4-amino-4-deoxychorismate lyase</fullName>
    </submittedName>
</protein>
<dbReference type="EMBL" id="JZDQ02000004">
    <property type="protein sequence ID" value="OIJ28185.1"/>
    <property type="molecule type" value="Genomic_DNA"/>
</dbReference>
<dbReference type="Pfam" id="PF01063">
    <property type="entry name" value="Aminotran_4"/>
    <property type="match status" value="1"/>
</dbReference>
<reference evidence="6" key="1">
    <citation type="submission" date="2016-10" db="EMBL/GenBank/DDBJ databases">
        <title>Draft Genome Sequence of Nocardioides luteus Strain BAFB, an Alkane-Degrading Bacterium Isolated from JP-7 Polluted Soil.</title>
        <authorList>
            <person name="Brown L."/>
            <person name="Ruiz O.N."/>
            <person name="Gunasekera T."/>
        </authorList>
    </citation>
    <scope>NUCLEOTIDE SEQUENCE [LARGE SCALE GENOMIC DNA]</scope>
    <source>
        <strain evidence="6">BAFB</strain>
    </source>
</reference>
<dbReference type="InterPro" id="IPR018300">
    <property type="entry name" value="Aminotrans_IV_CS"/>
</dbReference>
<evidence type="ECO:0000256" key="2">
    <source>
        <dbReference type="ARBA" id="ARBA00009320"/>
    </source>
</evidence>
<dbReference type="Gene3D" id="3.30.470.10">
    <property type="match status" value="1"/>
</dbReference>
<dbReference type="OrthoDB" id="9805628at2"/>
<evidence type="ECO:0000256" key="1">
    <source>
        <dbReference type="ARBA" id="ARBA00001933"/>
    </source>
</evidence>
<evidence type="ECO:0000256" key="4">
    <source>
        <dbReference type="RuleBase" id="RU004106"/>
    </source>
</evidence>
<gene>
    <name evidence="6" type="ORF">UG56_003800</name>
</gene>
<dbReference type="InterPro" id="IPR050571">
    <property type="entry name" value="Class-IV_PLP-Dep_Aminotrnsfr"/>
</dbReference>
<dbReference type="SUPFAM" id="SSF56752">
    <property type="entry name" value="D-aminoacid aminotransferase-like PLP-dependent enzymes"/>
    <property type="match status" value="1"/>
</dbReference>
<comment type="caution">
    <text evidence="6">The sequence shown here is derived from an EMBL/GenBank/DDBJ whole genome shotgun (WGS) entry which is preliminary data.</text>
</comment>
<evidence type="ECO:0000256" key="5">
    <source>
        <dbReference type="RuleBase" id="RU004516"/>
    </source>
</evidence>
<dbReference type="PANTHER" id="PTHR42743">
    <property type="entry name" value="AMINO-ACID AMINOTRANSFERASE"/>
    <property type="match status" value="1"/>
</dbReference>
<evidence type="ECO:0000313" key="7">
    <source>
        <dbReference type="Proteomes" id="UP000033772"/>
    </source>
</evidence>
<organism evidence="6 7">
    <name type="scientific">Nocardioides luteus</name>
    <dbReference type="NCBI Taxonomy" id="1844"/>
    <lineage>
        <taxon>Bacteria</taxon>
        <taxon>Bacillati</taxon>
        <taxon>Actinomycetota</taxon>
        <taxon>Actinomycetes</taxon>
        <taxon>Propionibacteriales</taxon>
        <taxon>Nocardioidaceae</taxon>
        <taxon>Nocardioides</taxon>
    </lineage>
</organism>
<dbReference type="GO" id="GO:0005829">
    <property type="term" value="C:cytosol"/>
    <property type="evidence" value="ECO:0007669"/>
    <property type="project" value="TreeGrafter"/>
</dbReference>
<dbReference type="InterPro" id="IPR036038">
    <property type="entry name" value="Aminotransferase-like"/>
</dbReference>
<evidence type="ECO:0000256" key="3">
    <source>
        <dbReference type="ARBA" id="ARBA00022898"/>
    </source>
</evidence>
<name>A0A1J4NCH8_9ACTN</name>
<comment type="cofactor">
    <cofactor evidence="1 5">
        <name>pyridoxal 5'-phosphate</name>
        <dbReference type="ChEBI" id="CHEBI:597326"/>
    </cofactor>
</comment>
<evidence type="ECO:0000313" key="6">
    <source>
        <dbReference type="EMBL" id="OIJ28185.1"/>
    </source>
</evidence>
<comment type="similarity">
    <text evidence="2 4">Belongs to the class-IV pyridoxal-phosphate-dependent aminotransferase family.</text>
</comment>
<dbReference type="InterPro" id="IPR043131">
    <property type="entry name" value="BCAT-like_N"/>
</dbReference>
<dbReference type="STRING" id="1844.UG56_003800"/>
<keyword evidence="3 5" id="KW-0663">Pyridoxal phosphate</keyword>
<dbReference type="PROSITE" id="PS00770">
    <property type="entry name" value="AA_TRANSFER_CLASS_4"/>
    <property type="match status" value="1"/>
</dbReference>
<dbReference type="AlphaFoldDB" id="A0A1J4NCH8"/>
<dbReference type="InterPro" id="IPR001544">
    <property type="entry name" value="Aminotrans_IV"/>
</dbReference>
<sequence length="273" mass="28929">MRAWIDGQLLDNPAAPAVSIRDHGLVVGDGVFETLKVIEDQPFALDRHLDRLERSAAGLGLPTLDRGAITKGVEAVLGAAPTAYGRLRITVTGGPAPFGSGRVEVAPTIIIGLEDATPNPDTTKVVSVPWRRNEHGATTGLKTTSYAENVIALAQAREHGATEAIFANTVGDLCEGTGSNVFYVLDGVLKTPTLSSGPLAGITRALVLEWFGAEETDEPLAEVEEYATEVFLTSSLRDVQAVTTWGTRTLPHGPVTRAAQEAWRTNEPSLLGL</sequence>
<keyword evidence="7" id="KW-1185">Reference proteome</keyword>
<dbReference type="Gene3D" id="3.20.10.10">
    <property type="entry name" value="D-amino Acid Aminotransferase, subunit A, domain 2"/>
    <property type="match status" value="1"/>
</dbReference>
<dbReference type="GO" id="GO:0016829">
    <property type="term" value="F:lyase activity"/>
    <property type="evidence" value="ECO:0007669"/>
    <property type="project" value="UniProtKB-KW"/>
</dbReference>
<proteinExistence type="inferred from homology"/>
<keyword evidence="6" id="KW-0456">Lyase</keyword>
<dbReference type="Proteomes" id="UP000033772">
    <property type="component" value="Unassembled WGS sequence"/>
</dbReference>
<accession>A0A1J4NCH8</accession>
<dbReference type="RefSeq" id="WP_045547579.1">
    <property type="nucleotide sequence ID" value="NZ_JZDQ02000004.1"/>
</dbReference>